<sequence length="187" mass="20651">MSSSRNSAGRCIVWQGLFRREAPLMVRTSATESLCSQQEQERNAEDGSSIWPPAGASTQPEEQQELMDSWTLSGSLSVTGPMLLTCRRRGRSFLLLFQCASIITLSDRVLAPARRVLHVQPSQWWAAPSLTQLMGCERPSSCLDWWAPWMGCQPKQRALDSAGRSGQLPSTAAMLHAVHTAQSHTLN</sequence>
<feature type="region of interest" description="Disordered" evidence="1">
    <location>
        <begin position="32"/>
        <end position="60"/>
    </location>
</feature>
<dbReference type="AlphaFoldDB" id="A0A9N7YT30"/>
<keyword evidence="3" id="KW-1185">Reference proteome</keyword>
<gene>
    <name evidence="2" type="ORF">PLEPLA_LOCUS24493</name>
</gene>
<reference evidence="2" key="1">
    <citation type="submission" date="2020-03" db="EMBL/GenBank/DDBJ databases">
        <authorList>
            <person name="Weist P."/>
        </authorList>
    </citation>
    <scope>NUCLEOTIDE SEQUENCE</scope>
</reference>
<dbReference type="Proteomes" id="UP001153269">
    <property type="component" value="Unassembled WGS sequence"/>
</dbReference>
<name>A0A9N7YT30_PLEPL</name>
<evidence type="ECO:0000313" key="3">
    <source>
        <dbReference type="Proteomes" id="UP001153269"/>
    </source>
</evidence>
<proteinExistence type="predicted"/>
<evidence type="ECO:0000256" key="1">
    <source>
        <dbReference type="SAM" id="MobiDB-lite"/>
    </source>
</evidence>
<evidence type="ECO:0000313" key="2">
    <source>
        <dbReference type="EMBL" id="CAB1436460.1"/>
    </source>
</evidence>
<organism evidence="2 3">
    <name type="scientific">Pleuronectes platessa</name>
    <name type="common">European plaice</name>
    <dbReference type="NCBI Taxonomy" id="8262"/>
    <lineage>
        <taxon>Eukaryota</taxon>
        <taxon>Metazoa</taxon>
        <taxon>Chordata</taxon>
        <taxon>Craniata</taxon>
        <taxon>Vertebrata</taxon>
        <taxon>Euteleostomi</taxon>
        <taxon>Actinopterygii</taxon>
        <taxon>Neopterygii</taxon>
        <taxon>Teleostei</taxon>
        <taxon>Neoteleostei</taxon>
        <taxon>Acanthomorphata</taxon>
        <taxon>Carangaria</taxon>
        <taxon>Pleuronectiformes</taxon>
        <taxon>Pleuronectoidei</taxon>
        <taxon>Pleuronectidae</taxon>
        <taxon>Pleuronectes</taxon>
    </lineage>
</organism>
<dbReference type="EMBL" id="CADEAL010001891">
    <property type="protein sequence ID" value="CAB1436460.1"/>
    <property type="molecule type" value="Genomic_DNA"/>
</dbReference>
<comment type="caution">
    <text evidence="2">The sequence shown here is derived from an EMBL/GenBank/DDBJ whole genome shotgun (WGS) entry which is preliminary data.</text>
</comment>
<protein>
    <submittedName>
        <fullName evidence="2">Uncharacterized protein</fullName>
    </submittedName>
</protein>
<accession>A0A9N7YT30</accession>